<reference evidence="9 10" key="1">
    <citation type="journal article" date="2014" name="Nature">
        <title>An environmental bacterial taxon with a large and distinct metabolic repertoire.</title>
        <authorList>
            <person name="Wilson M.C."/>
            <person name="Mori T."/>
            <person name="Ruckert C."/>
            <person name="Uria A.R."/>
            <person name="Helf M.J."/>
            <person name="Takada K."/>
            <person name="Gernert C."/>
            <person name="Steffens U.A."/>
            <person name="Heycke N."/>
            <person name="Schmitt S."/>
            <person name="Rinke C."/>
            <person name="Helfrich E.J."/>
            <person name="Brachmann A.O."/>
            <person name="Gurgui C."/>
            <person name="Wakimoto T."/>
            <person name="Kracht M."/>
            <person name="Crusemann M."/>
            <person name="Hentschel U."/>
            <person name="Abe I."/>
            <person name="Matsunaga S."/>
            <person name="Kalinowski J."/>
            <person name="Takeyama H."/>
            <person name="Piel J."/>
        </authorList>
    </citation>
    <scope>NUCLEOTIDE SEQUENCE [LARGE SCALE GENOMIC DNA]</scope>
    <source>
        <strain evidence="10">TSY2</strain>
    </source>
</reference>
<keyword evidence="4 7" id="KW-0812">Transmembrane</keyword>
<comment type="similarity">
    <text evidence="7">Belongs to the binding-protein-dependent transport system permease family.</text>
</comment>
<dbReference type="GO" id="GO:0005886">
    <property type="term" value="C:plasma membrane"/>
    <property type="evidence" value="ECO:0007669"/>
    <property type="project" value="UniProtKB-SubCell"/>
</dbReference>
<feature type="non-terminal residue" evidence="9">
    <location>
        <position position="1"/>
    </location>
</feature>
<protein>
    <recommendedName>
        <fullName evidence="8">ABC transmembrane type-1 domain-containing protein</fullName>
    </recommendedName>
</protein>
<dbReference type="EMBL" id="AZHX01001687">
    <property type="protein sequence ID" value="ETX00837.1"/>
    <property type="molecule type" value="Genomic_DNA"/>
</dbReference>
<keyword evidence="3" id="KW-1003">Cell membrane</keyword>
<dbReference type="SUPFAM" id="SSF161098">
    <property type="entry name" value="MetI-like"/>
    <property type="match status" value="1"/>
</dbReference>
<evidence type="ECO:0000313" key="9">
    <source>
        <dbReference type="EMBL" id="ETX00837.1"/>
    </source>
</evidence>
<dbReference type="Pfam" id="PF00528">
    <property type="entry name" value="BPD_transp_1"/>
    <property type="match status" value="1"/>
</dbReference>
<name>W4LTU6_9BACT</name>
<evidence type="ECO:0000256" key="2">
    <source>
        <dbReference type="ARBA" id="ARBA00022448"/>
    </source>
</evidence>
<dbReference type="InterPro" id="IPR050366">
    <property type="entry name" value="BP-dependent_transpt_permease"/>
</dbReference>
<comment type="subcellular location">
    <subcellularLocation>
        <location evidence="1 7">Cell membrane</location>
        <topology evidence="1 7">Multi-pass membrane protein</topology>
    </subcellularLocation>
</comment>
<dbReference type="PROSITE" id="PS50928">
    <property type="entry name" value="ABC_TM1"/>
    <property type="match status" value="1"/>
</dbReference>
<keyword evidence="5 7" id="KW-1133">Transmembrane helix</keyword>
<evidence type="ECO:0000256" key="7">
    <source>
        <dbReference type="RuleBase" id="RU363032"/>
    </source>
</evidence>
<keyword evidence="10" id="KW-1185">Reference proteome</keyword>
<gene>
    <name evidence="9" type="ORF">ETSY2_38375</name>
</gene>
<evidence type="ECO:0000256" key="4">
    <source>
        <dbReference type="ARBA" id="ARBA00022692"/>
    </source>
</evidence>
<dbReference type="CDD" id="cd06261">
    <property type="entry name" value="TM_PBP2"/>
    <property type="match status" value="1"/>
</dbReference>
<feature type="transmembrane region" description="Helical" evidence="7">
    <location>
        <begin position="60"/>
        <end position="85"/>
    </location>
</feature>
<feature type="domain" description="ABC transmembrane type-1" evidence="8">
    <location>
        <begin position="1"/>
        <end position="128"/>
    </location>
</feature>
<evidence type="ECO:0000313" key="10">
    <source>
        <dbReference type="Proteomes" id="UP000019140"/>
    </source>
</evidence>
<feature type="transmembrane region" description="Helical" evidence="7">
    <location>
        <begin position="105"/>
        <end position="127"/>
    </location>
</feature>
<keyword evidence="6 7" id="KW-0472">Membrane</keyword>
<dbReference type="Gene3D" id="1.10.3720.10">
    <property type="entry name" value="MetI-like"/>
    <property type="match status" value="1"/>
</dbReference>
<dbReference type="PANTHER" id="PTHR43386:SF1">
    <property type="entry name" value="D,D-DIPEPTIDE TRANSPORT SYSTEM PERMEASE PROTEIN DDPC-RELATED"/>
    <property type="match status" value="1"/>
</dbReference>
<organism evidence="9 10">
    <name type="scientific">Candidatus Entotheonella gemina</name>
    <dbReference type="NCBI Taxonomy" id="1429439"/>
    <lineage>
        <taxon>Bacteria</taxon>
        <taxon>Pseudomonadati</taxon>
        <taxon>Nitrospinota/Tectimicrobiota group</taxon>
        <taxon>Candidatus Tectimicrobiota</taxon>
        <taxon>Candidatus Entotheonellia</taxon>
        <taxon>Candidatus Entotheonellales</taxon>
        <taxon>Candidatus Entotheonellaceae</taxon>
        <taxon>Candidatus Entotheonella</taxon>
    </lineage>
</organism>
<proteinExistence type="inferred from homology"/>
<comment type="caution">
    <text evidence="9">The sequence shown here is derived from an EMBL/GenBank/DDBJ whole genome shotgun (WGS) entry which is preliminary data.</text>
</comment>
<evidence type="ECO:0000259" key="8">
    <source>
        <dbReference type="PROSITE" id="PS50928"/>
    </source>
</evidence>
<dbReference type="HOGENOM" id="CLU_028518_8_2_7"/>
<dbReference type="PANTHER" id="PTHR43386">
    <property type="entry name" value="OLIGOPEPTIDE TRANSPORT SYSTEM PERMEASE PROTEIN APPC"/>
    <property type="match status" value="1"/>
</dbReference>
<dbReference type="Proteomes" id="UP000019140">
    <property type="component" value="Unassembled WGS sequence"/>
</dbReference>
<dbReference type="InterPro" id="IPR035906">
    <property type="entry name" value="MetI-like_sf"/>
</dbReference>
<sequence length="143" mass="15864">NLKNLIIIVAMRGWVEFARVTRGQSLAIREREYITAVRGLGARDLHIVLRHILPNTMAPILVVAGYQLGCLILLEATLSFLTIGIRPPTPAWGSMLSDARNYLNQAWWTVLFPGLAISLVVMATNFLGDSLRDRLDPSLRGKA</sequence>
<evidence type="ECO:0000256" key="1">
    <source>
        <dbReference type="ARBA" id="ARBA00004651"/>
    </source>
</evidence>
<dbReference type="AlphaFoldDB" id="W4LTU6"/>
<dbReference type="GO" id="GO:0055085">
    <property type="term" value="P:transmembrane transport"/>
    <property type="evidence" value="ECO:0007669"/>
    <property type="project" value="InterPro"/>
</dbReference>
<dbReference type="InterPro" id="IPR000515">
    <property type="entry name" value="MetI-like"/>
</dbReference>
<accession>W4LTU6</accession>
<evidence type="ECO:0000256" key="6">
    <source>
        <dbReference type="ARBA" id="ARBA00023136"/>
    </source>
</evidence>
<keyword evidence="2 7" id="KW-0813">Transport</keyword>
<evidence type="ECO:0000256" key="5">
    <source>
        <dbReference type="ARBA" id="ARBA00022989"/>
    </source>
</evidence>
<evidence type="ECO:0000256" key="3">
    <source>
        <dbReference type="ARBA" id="ARBA00022475"/>
    </source>
</evidence>